<feature type="coiled-coil region" evidence="4">
    <location>
        <begin position="81"/>
        <end position="147"/>
    </location>
</feature>
<feature type="coiled-coil region" evidence="4">
    <location>
        <begin position="247"/>
        <end position="515"/>
    </location>
</feature>
<name>A0A8S1URS1_PAROT</name>
<dbReference type="OrthoDB" id="301415at2759"/>
<proteinExistence type="predicted"/>
<dbReference type="GO" id="GO:0004674">
    <property type="term" value="F:protein serine/threonine kinase activity"/>
    <property type="evidence" value="ECO:0007669"/>
    <property type="project" value="UniProtKB-KW"/>
</dbReference>
<protein>
    <recommendedName>
        <fullName evidence="5">Alpha-type protein kinase domain-containing protein</fullName>
    </recommendedName>
</protein>
<sequence>MNSDQMISLMLPDNNTYNFSVKNKEEVYYRQIAKEIKLGIPEEFLAVYDLKQNKVISKYFDKLDPNSVYRIFHLQKAASIIQSKDQEITKYKAEIQELKEKQKSFEIENQKIQLQSDAKVNELQEKLIEAEKQLQVGKDKIQAQRKDIESLQYDLKVSNSQQDVVKQDMIKKLQEKDEKCDTYAQQCQKYIKDIENLQNQQQLSRQNLYQVQEQFQLYQQQLSSSLQQWQQYSHQLESEKKTILLEKNKSDTEVKRLMKKIELLEEDTQHKITENTRLKREKASLQKELNSLQEDITDVNKQQEKLEGSLRKLQSDIALKEGELSQKNKEISQQKENLENLNQKLASKEREIQELQNRQNQQNKNEDSQHILILQEQVKQLNEQNNLYMKSLESVQSQTYELQSKLNQEQQQTNELQVIKENLEKKLKSFQEESKYKLDKKQQEIESQQQNLQNELNMIQQNLQEQIQKHEEDAKQWKEKEQNYESDIQKFKETLEKFKNEKIKFEEDTNKQRQDLLNRIYECDAQLYEKDSELVAIQNSAIVPVYQFRIQRLVEQVPREYFKDIEFAVETMMLNNVNPEKFLQDNQAKCQKLTFNMSQIQLNKARAEVTLYNISDQDYRRCADITNIGKITGIQCFVQVESDKSSLDRYYFFKCLECPNKKQFEGKIFGIKQCKNQDIEDLETKETAIDNCLSTIIAQDVMNKFVSELKEKKAENILEYKFREQYIIETTKDFKQVLSEQIQGQQLVLQDQGIKNYVEFIESLTGEQSNEFYDFTREYSTDRNQPADGNIIQAFLHIQNDKKLKDIYAKFNPDIIKKQLHHFIDFIGGNLKEMPQRLYYSIQEIEIKPNFQKYNGGHLKFDSSQEGKFLSAFTYYSIIKSQRQMCISHLQGVGDQLYNPLVSTYDGFLDKLDQGFNEIRTIESKFLSESNLNKGIDYMKALGIKWN</sequence>
<keyword evidence="7" id="KW-1185">Reference proteome</keyword>
<keyword evidence="4" id="KW-0175">Coiled coil</keyword>
<dbReference type="Proteomes" id="UP000683925">
    <property type="component" value="Unassembled WGS sequence"/>
</dbReference>
<feature type="domain" description="Alpha-type protein kinase" evidence="5">
    <location>
        <begin position="793"/>
        <end position="919"/>
    </location>
</feature>
<keyword evidence="3" id="KW-0418">Kinase</keyword>
<dbReference type="InterPro" id="IPR004166">
    <property type="entry name" value="a-kinase_dom"/>
</dbReference>
<evidence type="ECO:0000256" key="4">
    <source>
        <dbReference type="SAM" id="Coils"/>
    </source>
</evidence>
<evidence type="ECO:0000259" key="5">
    <source>
        <dbReference type="Pfam" id="PF02816"/>
    </source>
</evidence>
<keyword evidence="2" id="KW-0808">Transferase</keyword>
<organism evidence="6 7">
    <name type="scientific">Paramecium octaurelia</name>
    <dbReference type="NCBI Taxonomy" id="43137"/>
    <lineage>
        <taxon>Eukaryota</taxon>
        <taxon>Sar</taxon>
        <taxon>Alveolata</taxon>
        <taxon>Ciliophora</taxon>
        <taxon>Intramacronucleata</taxon>
        <taxon>Oligohymenophorea</taxon>
        <taxon>Peniculida</taxon>
        <taxon>Parameciidae</taxon>
        <taxon>Paramecium</taxon>
    </lineage>
</organism>
<evidence type="ECO:0000256" key="1">
    <source>
        <dbReference type="ARBA" id="ARBA00022527"/>
    </source>
</evidence>
<dbReference type="EMBL" id="CAJJDP010000050">
    <property type="protein sequence ID" value="CAD8167341.1"/>
    <property type="molecule type" value="Genomic_DNA"/>
</dbReference>
<feature type="coiled-coil region" evidence="4">
    <location>
        <begin position="180"/>
        <end position="214"/>
    </location>
</feature>
<evidence type="ECO:0000256" key="3">
    <source>
        <dbReference type="ARBA" id="ARBA00022777"/>
    </source>
</evidence>
<evidence type="ECO:0000256" key="2">
    <source>
        <dbReference type="ARBA" id="ARBA00022679"/>
    </source>
</evidence>
<dbReference type="GO" id="GO:0005524">
    <property type="term" value="F:ATP binding"/>
    <property type="evidence" value="ECO:0007669"/>
    <property type="project" value="InterPro"/>
</dbReference>
<evidence type="ECO:0000313" key="7">
    <source>
        <dbReference type="Proteomes" id="UP000683925"/>
    </source>
</evidence>
<reference evidence="6" key="1">
    <citation type="submission" date="2021-01" db="EMBL/GenBank/DDBJ databases">
        <authorList>
            <consortium name="Genoscope - CEA"/>
            <person name="William W."/>
        </authorList>
    </citation>
    <scope>NUCLEOTIDE SEQUENCE</scope>
</reference>
<comment type="caution">
    <text evidence="6">The sequence shown here is derived from an EMBL/GenBank/DDBJ whole genome shotgun (WGS) entry which is preliminary data.</text>
</comment>
<evidence type="ECO:0000313" key="6">
    <source>
        <dbReference type="EMBL" id="CAD8167341.1"/>
    </source>
</evidence>
<dbReference type="Pfam" id="PF02816">
    <property type="entry name" value="Alpha_kinase"/>
    <property type="match status" value="1"/>
</dbReference>
<keyword evidence="1" id="KW-0723">Serine/threonine-protein kinase</keyword>
<accession>A0A8S1URS1</accession>
<dbReference type="AlphaFoldDB" id="A0A8S1URS1"/>
<dbReference type="OMA" id="EFAVETM"/>
<gene>
    <name evidence="6" type="ORF">POCTA_138.1.T0500031</name>
</gene>